<evidence type="ECO:0000259" key="5">
    <source>
        <dbReference type="Pfam" id="PF04085"/>
    </source>
</evidence>
<gene>
    <name evidence="6" type="ORF">A3B25_01030</name>
</gene>
<dbReference type="STRING" id="1802126.A3B25_01030"/>
<dbReference type="InterPro" id="IPR042175">
    <property type="entry name" value="Cell/Rod_MreC_2"/>
</dbReference>
<comment type="caution">
    <text evidence="6">The sequence shown here is derived from an EMBL/GenBank/DDBJ whole genome shotgun (WGS) entry which is preliminary data.</text>
</comment>
<dbReference type="Gene3D" id="2.40.10.340">
    <property type="entry name" value="Rod shape-determining protein MreC, domain 1"/>
    <property type="match status" value="1"/>
</dbReference>
<evidence type="ECO:0000256" key="1">
    <source>
        <dbReference type="ARBA" id="ARBA00009369"/>
    </source>
</evidence>
<comment type="similarity">
    <text evidence="1">Belongs to the MreC family.</text>
</comment>
<accession>A0A1G2GRR4</accession>
<dbReference type="InterPro" id="IPR055342">
    <property type="entry name" value="MreC_beta-barrel_core"/>
</dbReference>
<dbReference type="Gene3D" id="2.40.10.350">
    <property type="entry name" value="Rod shape-determining protein MreC, domain 2"/>
    <property type="match status" value="1"/>
</dbReference>
<dbReference type="Pfam" id="PF04085">
    <property type="entry name" value="MreC"/>
    <property type="match status" value="1"/>
</dbReference>
<dbReference type="InterPro" id="IPR042177">
    <property type="entry name" value="Cell/Rod_1"/>
</dbReference>
<dbReference type="EMBL" id="MHNW01000038">
    <property type="protein sequence ID" value="OGZ52820.1"/>
    <property type="molecule type" value="Genomic_DNA"/>
</dbReference>
<dbReference type="PANTHER" id="PTHR34138:SF1">
    <property type="entry name" value="CELL SHAPE-DETERMINING PROTEIN MREC"/>
    <property type="match status" value="1"/>
</dbReference>
<name>A0A1G2GRR4_9BACT</name>
<evidence type="ECO:0000256" key="4">
    <source>
        <dbReference type="ARBA" id="ARBA00032089"/>
    </source>
</evidence>
<dbReference type="InterPro" id="IPR007221">
    <property type="entry name" value="MreC"/>
</dbReference>
<dbReference type="Proteomes" id="UP000179106">
    <property type="component" value="Unassembled WGS sequence"/>
</dbReference>
<sequence>MKKGFIFLSVLVLLTAFFLALKQGYGFRLREMLAPLPSMPTAESTLTAENERLKAELAELQNIKSQLPLKPEKGLEAIVYSRYPLNFKSELLVNAGAREKISKGRAVIFGGMLIGKVSEVFEETSLVQTVFDERFQLAVRIGKDGAQALLQGGSFPTLSLISPTETIQPGDIVYSTGVDFPYGLPVAEIKDVRVSDDKLFQISTLDIPYDIGRISAVFIAE</sequence>
<dbReference type="AlphaFoldDB" id="A0A1G2GRR4"/>
<evidence type="ECO:0000313" key="7">
    <source>
        <dbReference type="Proteomes" id="UP000179106"/>
    </source>
</evidence>
<protein>
    <recommendedName>
        <fullName evidence="2">Cell shape-determining protein MreC</fullName>
    </recommendedName>
    <alternativeName>
        <fullName evidence="4">Cell shape protein MreC</fullName>
    </alternativeName>
</protein>
<dbReference type="PANTHER" id="PTHR34138">
    <property type="entry name" value="CELL SHAPE-DETERMINING PROTEIN MREC"/>
    <property type="match status" value="1"/>
</dbReference>
<keyword evidence="3" id="KW-0133">Cell shape</keyword>
<evidence type="ECO:0000256" key="3">
    <source>
        <dbReference type="ARBA" id="ARBA00022960"/>
    </source>
</evidence>
<feature type="domain" description="Rod shape-determining protein MreC beta-barrel core" evidence="5">
    <location>
        <begin position="79"/>
        <end position="220"/>
    </location>
</feature>
<dbReference type="GO" id="GO:0008360">
    <property type="term" value="P:regulation of cell shape"/>
    <property type="evidence" value="ECO:0007669"/>
    <property type="project" value="UniProtKB-KW"/>
</dbReference>
<evidence type="ECO:0000256" key="2">
    <source>
        <dbReference type="ARBA" id="ARBA00013855"/>
    </source>
</evidence>
<proteinExistence type="inferred from homology"/>
<evidence type="ECO:0000313" key="6">
    <source>
        <dbReference type="EMBL" id="OGZ52820.1"/>
    </source>
</evidence>
<reference evidence="6 7" key="1">
    <citation type="journal article" date="2016" name="Nat. Commun.">
        <title>Thousands of microbial genomes shed light on interconnected biogeochemical processes in an aquifer system.</title>
        <authorList>
            <person name="Anantharaman K."/>
            <person name="Brown C.T."/>
            <person name="Hug L.A."/>
            <person name="Sharon I."/>
            <person name="Castelle C.J."/>
            <person name="Probst A.J."/>
            <person name="Thomas B.C."/>
            <person name="Singh A."/>
            <person name="Wilkins M.J."/>
            <person name="Karaoz U."/>
            <person name="Brodie E.L."/>
            <person name="Williams K.H."/>
            <person name="Hubbard S.S."/>
            <person name="Banfield J.F."/>
        </authorList>
    </citation>
    <scope>NUCLEOTIDE SEQUENCE [LARGE SCALE GENOMIC DNA]</scope>
</reference>
<dbReference type="GO" id="GO:0005886">
    <property type="term" value="C:plasma membrane"/>
    <property type="evidence" value="ECO:0007669"/>
    <property type="project" value="TreeGrafter"/>
</dbReference>
<organism evidence="6 7">
    <name type="scientific">Candidatus Ryanbacteria bacterium RIFCSPLOWO2_01_FULL_48_26</name>
    <dbReference type="NCBI Taxonomy" id="1802126"/>
    <lineage>
        <taxon>Bacteria</taxon>
        <taxon>Candidatus Ryaniibacteriota</taxon>
    </lineage>
</organism>